<reference evidence="2 3" key="1">
    <citation type="journal article" date="2024" name="Int. J. Syst. Evol. Microbiol.">
        <title>Virgibacillus tibetensis sp. nov., isolated from salt lake on the Tibetan Plateau of China.</title>
        <authorList>
            <person name="Phurbu D."/>
            <person name="Liu Z.-X."/>
            <person name="Wang R."/>
            <person name="Zheng Y.-Y."/>
            <person name="Liu H.-C."/>
            <person name="Zhou Y.-G."/>
            <person name="Yu Y.-J."/>
            <person name="Li A.-H."/>
        </authorList>
    </citation>
    <scope>NUCLEOTIDE SEQUENCE [LARGE SCALE GENOMIC DNA]</scope>
    <source>
        <strain evidence="2 3">C22-A2</strain>
    </source>
</reference>
<dbReference type="InterPro" id="IPR021486">
    <property type="entry name" value="DUF3139"/>
</dbReference>
<evidence type="ECO:0000313" key="2">
    <source>
        <dbReference type="EMBL" id="MEC5425286.1"/>
    </source>
</evidence>
<proteinExistence type="predicted"/>
<keyword evidence="1" id="KW-0812">Transmembrane</keyword>
<evidence type="ECO:0000256" key="1">
    <source>
        <dbReference type="SAM" id="Phobius"/>
    </source>
</evidence>
<comment type="caution">
    <text evidence="2">The sequence shown here is derived from an EMBL/GenBank/DDBJ whole genome shotgun (WGS) entry which is preliminary data.</text>
</comment>
<accession>A0ABU6KIY3</accession>
<dbReference type="Pfam" id="PF11337">
    <property type="entry name" value="DUF3139"/>
    <property type="match status" value="1"/>
</dbReference>
<protein>
    <submittedName>
        <fullName evidence="2">DUF3139 domain-containing protein</fullName>
    </submittedName>
</protein>
<evidence type="ECO:0000313" key="3">
    <source>
        <dbReference type="Proteomes" id="UP001335737"/>
    </source>
</evidence>
<name>A0ABU6KIY3_9BACI</name>
<keyword evidence="3" id="KW-1185">Reference proteome</keyword>
<dbReference type="Proteomes" id="UP001335737">
    <property type="component" value="Unassembled WGS sequence"/>
</dbReference>
<dbReference type="EMBL" id="JARZFX010000012">
    <property type="protein sequence ID" value="MEC5425286.1"/>
    <property type="molecule type" value="Genomic_DNA"/>
</dbReference>
<organism evidence="2 3">
    <name type="scientific">Virgibacillus tibetensis</name>
    <dbReference type="NCBI Taxonomy" id="3042313"/>
    <lineage>
        <taxon>Bacteria</taxon>
        <taxon>Bacillati</taxon>
        <taxon>Bacillota</taxon>
        <taxon>Bacilli</taxon>
        <taxon>Bacillales</taxon>
        <taxon>Bacillaceae</taxon>
        <taxon>Virgibacillus</taxon>
    </lineage>
</organism>
<keyword evidence="1" id="KW-0472">Membrane</keyword>
<dbReference type="RefSeq" id="WP_327608836.1">
    <property type="nucleotide sequence ID" value="NZ_JARZFX010000012.1"/>
</dbReference>
<sequence length="106" mass="12658">MIVVKWIFVIILFLIIITPISAYGYYQYQNNNLEKDTYTYLTEKGYNDDDILSIETKLEKLSLFTAEVIFTNEPNVTYQYKKDNKQIIQIGPVREQEADYEYKHIE</sequence>
<keyword evidence="1" id="KW-1133">Transmembrane helix</keyword>
<feature type="transmembrane region" description="Helical" evidence="1">
    <location>
        <begin position="6"/>
        <end position="26"/>
    </location>
</feature>
<gene>
    <name evidence="2" type="ORF">QGM71_17520</name>
</gene>